<dbReference type="PRINTS" id="PR00116">
    <property type="entry name" value="ARGINASE"/>
</dbReference>
<proteinExistence type="inferred from homology"/>
<keyword evidence="2" id="KW-0378">Hydrolase</keyword>
<dbReference type="Proteomes" id="UP000007963">
    <property type="component" value="Unassembled WGS sequence"/>
</dbReference>
<protein>
    <submittedName>
        <fullName evidence="5">Arginase</fullName>
    </submittedName>
</protein>
<dbReference type="STRING" id="341663.Q0CDX0"/>
<dbReference type="VEuPathDB" id="FungiDB:ATEG_08114"/>
<evidence type="ECO:0000256" key="3">
    <source>
        <dbReference type="ARBA" id="ARBA00023211"/>
    </source>
</evidence>
<dbReference type="AlphaFoldDB" id="Q0CDX0"/>
<sequence length="106" mass="11753">MGTLTGMAKAVRERLMGQEMAVIYVDAHADINTPETSPSGNIHGMPLAFATGIARRAEGPLSWISNEHLINPKKIVYLGLRDVDGAEWTTIHKHGIRAFDMREIRE</sequence>
<keyword evidence="3" id="KW-0464">Manganese</keyword>
<evidence type="ECO:0000313" key="5">
    <source>
        <dbReference type="EMBL" id="EAU31287.1"/>
    </source>
</evidence>
<dbReference type="GO" id="GO:0005829">
    <property type="term" value="C:cytosol"/>
    <property type="evidence" value="ECO:0007669"/>
    <property type="project" value="TreeGrafter"/>
</dbReference>
<accession>Q0CDX0</accession>
<dbReference type="GeneID" id="4353508"/>
<dbReference type="OrthoDB" id="4489634at2759"/>
<dbReference type="GO" id="GO:0005634">
    <property type="term" value="C:nucleus"/>
    <property type="evidence" value="ECO:0007669"/>
    <property type="project" value="TreeGrafter"/>
</dbReference>
<evidence type="ECO:0000256" key="4">
    <source>
        <dbReference type="PROSITE-ProRule" id="PRU00742"/>
    </source>
</evidence>
<dbReference type="HOGENOM" id="CLU_2222703_0_0_1"/>
<dbReference type="RefSeq" id="XP_001216735.1">
    <property type="nucleotide sequence ID" value="XM_001216735.1"/>
</dbReference>
<dbReference type="Pfam" id="PF00491">
    <property type="entry name" value="Arginase"/>
    <property type="match status" value="1"/>
</dbReference>
<dbReference type="PANTHER" id="PTHR43782:SF3">
    <property type="entry name" value="ARGINASE"/>
    <property type="match status" value="1"/>
</dbReference>
<name>Q0CDX0_ASPTN</name>
<dbReference type="InterPro" id="IPR023696">
    <property type="entry name" value="Ureohydrolase_dom_sf"/>
</dbReference>
<organism evidence="5 6">
    <name type="scientific">Aspergillus terreus (strain NIH 2624 / FGSC A1156)</name>
    <dbReference type="NCBI Taxonomy" id="341663"/>
    <lineage>
        <taxon>Eukaryota</taxon>
        <taxon>Fungi</taxon>
        <taxon>Dikarya</taxon>
        <taxon>Ascomycota</taxon>
        <taxon>Pezizomycotina</taxon>
        <taxon>Eurotiomycetes</taxon>
        <taxon>Eurotiomycetidae</taxon>
        <taxon>Eurotiales</taxon>
        <taxon>Aspergillaceae</taxon>
        <taxon>Aspergillus</taxon>
        <taxon>Aspergillus subgen. Circumdati</taxon>
    </lineage>
</organism>
<dbReference type="InterPro" id="IPR006035">
    <property type="entry name" value="Ureohydrolase"/>
</dbReference>
<dbReference type="SUPFAM" id="SSF52768">
    <property type="entry name" value="Arginase/deacetylase"/>
    <property type="match status" value="1"/>
</dbReference>
<evidence type="ECO:0000313" key="6">
    <source>
        <dbReference type="Proteomes" id="UP000007963"/>
    </source>
</evidence>
<keyword evidence="1" id="KW-0479">Metal-binding</keyword>
<dbReference type="GO" id="GO:0030145">
    <property type="term" value="F:manganese ion binding"/>
    <property type="evidence" value="ECO:0007669"/>
    <property type="project" value="TreeGrafter"/>
</dbReference>
<dbReference type="Gene3D" id="3.40.800.10">
    <property type="entry name" value="Ureohydrolase domain"/>
    <property type="match status" value="1"/>
</dbReference>
<dbReference type="eggNOG" id="KOG2965">
    <property type="taxonomic scope" value="Eukaryota"/>
</dbReference>
<evidence type="ECO:0000256" key="1">
    <source>
        <dbReference type="ARBA" id="ARBA00022723"/>
    </source>
</evidence>
<comment type="similarity">
    <text evidence="4">Belongs to the arginase family.</text>
</comment>
<dbReference type="PANTHER" id="PTHR43782">
    <property type="entry name" value="ARGINASE"/>
    <property type="match status" value="1"/>
</dbReference>
<gene>
    <name evidence="5" type="ORF">ATEG_08114</name>
</gene>
<reference evidence="6" key="1">
    <citation type="submission" date="2005-09" db="EMBL/GenBank/DDBJ databases">
        <title>Annotation of the Aspergillus terreus NIH2624 genome.</title>
        <authorList>
            <person name="Birren B.W."/>
            <person name="Lander E.S."/>
            <person name="Galagan J.E."/>
            <person name="Nusbaum C."/>
            <person name="Devon K."/>
            <person name="Henn M."/>
            <person name="Ma L.-J."/>
            <person name="Jaffe D.B."/>
            <person name="Butler J."/>
            <person name="Alvarez P."/>
            <person name="Gnerre S."/>
            <person name="Grabherr M."/>
            <person name="Kleber M."/>
            <person name="Mauceli E.W."/>
            <person name="Brockman W."/>
            <person name="Rounsley S."/>
            <person name="Young S.K."/>
            <person name="LaButti K."/>
            <person name="Pushparaj V."/>
            <person name="DeCaprio D."/>
            <person name="Crawford M."/>
            <person name="Koehrsen M."/>
            <person name="Engels R."/>
            <person name="Montgomery P."/>
            <person name="Pearson M."/>
            <person name="Howarth C."/>
            <person name="Larson L."/>
            <person name="Luoma S."/>
            <person name="White J."/>
            <person name="Alvarado L."/>
            <person name="Kodira C.D."/>
            <person name="Zeng Q."/>
            <person name="Oleary S."/>
            <person name="Yandava C."/>
            <person name="Denning D.W."/>
            <person name="Nierman W.C."/>
            <person name="Milne T."/>
            <person name="Madden K."/>
        </authorList>
    </citation>
    <scope>NUCLEOTIDE SEQUENCE [LARGE SCALE GENOMIC DNA]</scope>
    <source>
        <strain evidence="6">NIH 2624 / FGSC A1156</strain>
    </source>
</reference>
<dbReference type="GO" id="GO:0004053">
    <property type="term" value="F:arginase activity"/>
    <property type="evidence" value="ECO:0007669"/>
    <property type="project" value="TreeGrafter"/>
</dbReference>
<dbReference type="PROSITE" id="PS51409">
    <property type="entry name" value="ARGINASE_2"/>
    <property type="match status" value="1"/>
</dbReference>
<evidence type="ECO:0000256" key="2">
    <source>
        <dbReference type="ARBA" id="ARBA00022801"/>
    </source>
</evidence>
<dbReference type="EMBL" id="CH476605">
    <property type="protein sequence ID" value="EAU31287.1"/>
    <property type="molecule type" value="Genomic_DNA"/>
</dbReference>